<sequence length="429" mass="46798">MSSHPEGGPQLEITVKHHVLKSPEAPEALDLTSGDARCRGATAEVKAETEAPRARQETHKPRAMTRSPKCARCRNHGVVSCLKGHKRFCRWRDCRCACCLLVVERQRVMAAQVALRRQQAAEVSRAHGQGKRLVRGMGPARRSYSRAAEPSSTAAQSVLQGLKPSTPPHGDAPCWSKPHLPLPFPCPSVSARMRKRRAFADKELENVMLERELQQSNLQNRLHCDRDIASLSPPLPAPPPLPVSAGLHCCVLNKDPMDVPAFVPVFKYKPLYECDFQLYHVLYGKYRPFGGAGEYLELQQNYNELHERTERKHCGSKDEKLPDLMLLTEQSLKNHCISTPGPDAVAVSATLTDSGRPPHGPEGCGFAFSSQTQLESSSCSSSIHNGTGAPPSGHTGPCTDAVKAPGSTSVSGRPTVKPLPFSVEALLRA</sequence>
<evidence type="ECO:0000256" key="6">
    <source>
        <dbReference type="PROSITE-ProRule" id="PRU00070"/>
    </source>
</evidence>
<keyword evidence="3 6" id="KW-0862">Zinc</keyword>
<dbReference type="Gene3D" id="4.10.1040.10">
    <property type="entry name" value="DM DNA-binding domain"/>
    <property type="match status" value="1"/>
</dbReference>
<feature type="compositionally biased region" description="Polar residues" evidence="7">
    <location>
        <begin position="150"/>
        <end position="159"/>
    </location>
</feature>
<dbReference type="AlphaFoldDB" id="A0A3B4A775"/>
<dbReference type="PROSITE" id="PS50809">
    <property type="entry name" value="DM_2"/>
    <property type="match status" value="1"/>
</dbReference>
<comment type="similarity">
    <text evidence="1">Belongs to the DMRT family.</text>
</comment>
<dbReference type="GO" id="GO:0005634">
    <property type="term" value="C:nucleus"/>
    <property type="evidence" value="ECO:0007669"/>
    <property type="project" value="UniProtKB-SubCell"/>
</dbReference>
<evidence type="ECO:0000256" key="5">
    <source>
        <dbReference type="ARBA" id="ARBA00023242"/>
    </source>
</evidence>
<proteinExistence type="inferred from homology"/>
<dbReference type="FunFam" id="4.10.1040.10:FF:000001">
    <property type="entry name" value="doublesex- and mab-3-related transcription factor 1"/>
    <property type="match status" value="1"/>
</dbReference>
<reference evidence="9" key="1">
    <citation type="submission" date="2025-08" db="UniProtKB">
        <authorList>
            <consortium name="Ensembl"/>
        </authorList>
    </citation>
    <scope>IDENTIFICATION</scope>
</reference>
<keyword evidence="10" id="KW-1185">Reference proteome</keyword>
<dbReference type="PROSITE" id="PS40000">
    <property type="entry name" value="DM_1"/>
    <property type="match status" value="1"/>
</dbReference>
<dbReference type="Ensembl" id="ENSPMGT00000013769.1">
    <property type="protein sequence ID" value="ENSPMGP00000012902.1"/>
    <property type="gene ID" value="ENSPMGG00000010634.1"/>
</dbReference>
<feature type="domain" description="DM" evidence="8">
    <location>
        <begin position="70"/>
        <end position="117"/>
    </location>
</feature>
<evidence type="ECO:0000256" key="1">
    <source>
        <dbReference type="ARBA" id="ARBA00006834"/>
    </source>
</evidence>
<comment type="subcellular location">
    <subcellularLocation>
        <location evidence="6">Nucleus</location>
    </subcellularLocation>
</comment>
<dbReference type="SUPFAM" id="SSF82927">
    <property type="entry name" value="Cysteine-rich DNA binding domain, (DM domain)"/>
    <property type="match status" value="1"/>
</dbReference>
<keyword evidence="4 6" id="KW-0238">DNA-binding</keyword>
<accession>A0A3B4A775</accession>
<feature type="region of interest" description="Disordered" evidence="7">
    <location>
        <begin position="41"/>
        <end position="63"/>
    </location>
</feature>
<evidence type="ECO:0000256" key="3">
    <source>
        <dbReference type="ARBA" id="ARBA00022833"/>
    </source>
</evidence>
<dbReference type="InterPro" id="IPR026607">
    <property type="entry name" value="DMRT"/>
</dbReference>
<dbReference type="PANTHER" id="PTHR12322:SF122">
    <property type="entry name" value="DOUBLESEX- AND MAB-3-RELATED TRANSCRIPTION FACTOR 2"/>
    <property type="match status" value="1"/>
</dbReference>
<keyword evidence="5 6" id="KW-0539">Nucleus</keyword>
<feature type="compositionally biased region" description="Basic and acidic residues" evidence="7">
    <location>
        <begin position="45"/>
        <end position="60"/>
    </location>
</feature>
<dbReference type="InterPro" id="IPR036407">
    <property type="entry name" value="DM_DNA-bd_sf"/>
</dbReference>
<dbReference type="Proteomes" id="UP000261520">
    <property type="component" value="Unplaced"/>
</dbReference>
<protein>
    <recommendedName>
        <fullName evidence="8">DM domain-containing protein</fullName>
    </recommendedName>
</protein>
<evidence type="ECO:0000313" key="9">
    <source>
        <dbReference type="Ensembl" id="ENSPMGP00000012902.1"/>
    </source>
</evidence>
<dbReference type="GO" id="GO:0000978">
    <property type="term" value="F:RNA polymerase II cis-regulatory region sequence-specific DNA binding"/>
    <property type="evidence" value="ECO:0007669"/>
    <property type="project" value="TreeGrafter"/>
</dbReference>
<dbReference type="STRING" id="409849.ENSPMGP00000012902"/>
<dbReference type="Pfam" id="PF00751">
    <property type="entry name" value="DM"/>
    <property type="match status" value="1"/>
</dbReference>
<evidence type="ECO:0000256" key="4">
    <source>
        <dbReference type="ARBA" id="ARBA00023125"/>
    </source>
</evidence>
<feature type="region of interest" description="Disordered" evidence="7">
    <location>
        <begin position="126"/>
        <end position="171"/>
    </location>
</feature>
<dbReference type="SMART" id="SM00301">
    <property type="entry name" value="DM"/>
    <property type="match status" value="1"/>
</dbReference>
<dbReference type="PANTHER" id="PTHR12322">
    <property type="entry name" value="DOUBLESEX AND MAB-3 RELATED TRANSCRIPTION FACTOR DMRT"/>
    <property type="match status" value="1"/>
</dbReference>
<feature type="region of interest" description="Disordered" evidence="7">
    <location>
        <begin position="377"/>
        <end position="417"/>
    </location>
</feature>
<dbReference type="GO" id="GO:0000981">
    <property type="term" value="F:DNA-binding transcription factor activity, RNA polymerase II-specific"/>
    <property type="evidence" value="ECO:0007669"/>
    <property type="project" value="TreeGrafter"/>
</dbReference>
<name>A0A3B4A775_9GOBI</name>
<keyword evidence="2 6" id="KW-0479">Metal-binding</keyword>
<evidence type="ECO:0000313" key="10">
    <source>
        <dbReference type="Proteomes" id="UP000261520"/>
    </source>
</evidence>
<evidence type="ECO:0000256" key="2">
    <source>
        <dbReference type="ARBA" id="ARBA00022723"/>
    </source>
</evidence>
<dbReference type="GO" id="GO:0007548">
    <property type="term" value="P:sex differentiation"/>
    <property type="evidence" value="ECO:0007669"/>
    <property type="project" value="TreeGrafter"/>
</dbReference>
<feature type="DNA-binding region" description="DM" evidence="6">
    <location>
        <begin position="70"/>
        <end position="117"/>
    </location>
</feature>
<dbReference type="InterPro" id="IPR001275">
    <property type="entry name" value="DM_DNA-bd"/>
</dbReference>
<evidence type="ECO:0000259" key="8">
    <source>
        <dbReference type="PROSITE" id="PS50809"/>
    </source>
</evidence>
<dbReference type="GO" id="GO:0046872">
    <property type="term" value="F:metal ion binding"/>
    <property type="evidence" value="ECO:0007669"/>
    <property type="project" value="UniProtKB-KW"/>
</dbReference>
<evidence type="ECO:0000256" key="7">
    <source>
        <dbReference type="SAM" id="MobiDB-lite"/>
    </source>
</evidence>
<organism evidence="9 10">
    <name type="scientific">Periophthalmus magnuspinnatus</name>
    <dbReference type="NCBI Taxonomy" id="409849"/>
    <lineage>
        <taxon>Eukaryota</taxon>
        <taxon>Metazoa</taxon>
        <taxon>Chordata</taxon>
        <taxon>Craniata</taxon>
        <taxon>Vertebrata</taxon>
        <taxon>Euteleostomi</taxon>
        <taxon>Actinopterygii</taxon>
        <taxon>Neopterygii</taxon>
        <taxon>Teleostei</taxon>
        <taxon>Neoteleostei</taxon>
        <taxon>Acanthomorphata</taxon>
        <taxon>Gobiaria</taxon>
        <taxon>Gobiiformes</taxon>
        <taxon>Gobioidei</taxon>
        <taxon>Gobiidae</taxon>
        <taxon>Oxudercinae</taxon>
        <taxon>Periophthalmus</taxon>
    </lineage>
</organism>
<reference evidence="9" key="2">
    <citation type="submission" date="2025-09" db="UniProtKB">
        <authorList>
            <consortium name="Ensembl"/>
        </authorList>
    </citation>
    <scope>IDENTIFICATION</scope>
</reference>